<protein>
    <recommendedName>
        <fullName evidence="1">ATP synthase protein I</fullName>
    </recommendedName>
</protein>
<keyword evidence="1 3" id="KW-0472">Membrane</keyword>
<evidence type="ECO:0000313" key="4">
    <source>
        <dbReference type="EMBL" id="MFC3266061.1"/>
    </source>
</evidence>
<keyword evidence="1" id="KW-0813">Transport</keyword>
<organism evidence="4 5">
    <name type="scientific">Camelimonas abortus</name>
    <dbReference type="NCBI Taxonomy" id="1017184"/>
    <lineage>
        <taxon>Bacteria</taxon>
        <taxon>Pseudomonadati</taxon>
        <taxon>Pseudomonadota</taxon>
        <taxon>Alphaproteobacteria</taxon>
        <taxon>Hyphomicrobiales</taxon>
        <taxon>Chelatococcaceae</taxon>
        <taxon>Camelimonas</taxon>
    </lineage>
</organism>
<dbReference type="PIRSF" id="PIRSF032126">
    <property type="entry name" value="F0F1_ATP_synthase_subunit_I"/>
    <property type="match status" value="1"/>
</dbReference>
<dbReference type="Pfam" id="PF09527">
    <property type="entry name" value="ATPase_gene1"/>
    <property type="match status" value="1"/>
</dbReference>
<comment type="similarity">
    <text evidence="1">Belongs to the bacterial AtpI family.</text>
</comment>
<sequence>MQRLGARLDEVARAEEQKARAREPKRPAGGQSALGRAFRLSAEFIAGVAAGGLIGWSFDQFTGASPWGMIVFLMLGFVTGVYNVMRATGQLKLPSAGDDDGAR</sequence>
<evidence type="ECO:0000256" key="1">
    <source>
        <dbReference type="PIRNR" id="PIRNR032126"/>
    </source>
</evidence>
<gene>
    <name evidence="4" type="ORF">ACFOEX_06825</name>
</gene>
<feature type="transmembrane region" description="Helical" evidence="3">
    <location>
        <begin position="40"/>
        <end position="58"/>
    </location>
</feature>
<keyword evidence="3" id="KW-0812">Transmembrane</keyword>
<evidence type="ECO:0000256" key="2">
    <source>
        <dbReference type="SAM" id="MobiDB-lite"/>
    </source>
</evidence>
<proteinExistence type="inferred from homology"/>
<dbReference type="InterPro" id="IPR032820">
    <property type="entry name" value="ATPase_put"/>
</dbReference>
<evidence type="ECO:0000256" key="3">
    <source>
        <dbReference type="SAM" id="Phobius"/>
    </source>
</evidence>
<keyword evidence="3" id="KW-1133">Transmembrane helix</keyword>
<keyword evidence="1" id="KW-0375">Hydrogen ion transport</keyword>
<evidence type="ECO:0000313" key="5">
    <source>
        <dbReference type="Proteomes" id="UP001595536"/>
    </source>
</evidence>
<comment type="function">
    <text evidence="1">A possible function for this protein is to guide the assembly of the membrane sector of the ATPase enzyme complex.</text>
</comment>
<keyword evidence="1" id="KW-0406">Ion transport</keyword>
<feature type="compositionally biased region" description="Basic and acidic residues" evidence="2">
    <location>
        <begin position="1"/>
        <end position="26"/>
    </location>
</feature>
<dbReference type="InterPro" id="IPR016989">
    <property type="entry name" value="Atp1_alphaprobac"/>
</dbReference>
<comment type="caution">
    <text evidence="4">The sequence shown here is derived from an EMBL/GenBank/DDBJ whole genome shotgun (WGS) entry which is preliminary data.</text>
</comment>
<dbReference type="Proteomes" id="UP001595536">
    <property type="component" value="Unassembled WGS sequence"/>
</dbReference>
<accession>A0ABV7LDX4</accession>
<feature type="region of interest" description="Disordered" evidence="2">
    <location>
        <begin position="1"/>
        <end position="31"/>
    </location>
</feature>
<reference evidence="5" key="1">
    <citation type="journal article" date="2019" name="Int. J. Syst. Evol. Microbiol.">
        <title>The Global Catalogue of Microorganisms (GCM) 10K type strain sequencing project: providing services to taxonomists for standard genome sequencing and annotation.</title>
        <authorList>
            <consortium name="The Broad Institute Genomics Platform"/>
            <consortium name="The Broad Institute Genome Sequencing Center for Infectious Disease"/>
            <person name="Wu L."/>
            <person name="Ma J."/>
        </authorList>
    </citation>
    <scope>NUCLEOTIDE SEQUENCE [LARGE SCALE GENOMIC DNA]</scope>
    <source>
        <strain evidence="5">CCM 7941</strain>
    </source>
</reference>
<keyword evidence="5" id="KW-1185">Reference proteome</keyword>
<dbReference type="RefSeq" id="WP_376831002.1">
    <property type="nucleotide sequence ID" value="NZ_JBHLWR010000006.1"/>
</dbReference>
<name>A0ABV7LDX4_9HYPH</name>
<dbReference type="EMBL" id="JBHRUV010000030">
    <property type="protein sequence ID" value="MFC3266061.1"/>
    <property type="molecule type" value="Genomic_DNA"/>
</dbReference>
<feature type="transmembrane region" description="Helical" evidence="3">
    <location>
        <begin position="64"/>
        <end position="85"/>
    </location>
</feature>